<sequence length="361" mass="38971">MRVVNFDGTGVVGVTDGETIDLGSDQYKLEIVNGIGNYNTRKRNLQEMFGTLFKLYSTDTDLIISVSSGRSGKGRGRTLNADGSTEYNMSFNINGTSYYLGDSVGLCGDYDNAANNGIFARDGTPMTLPNLYPNYAYSLNATALGDDWQVSSPTDPSILSDNTGGLELKGRWSETMCVRYVDQSASVRRSLQLAADGTCKECEDIENNMLAYLNCYYDATVMGCDTSDFKALHALVYSEQAPIQFRLVQGALESPTCTYAASFLNPKTPKAGKGGKAGKAGKGGKSDDDRRLSPKSSKSIKKCEEMGGECVVQCNTATHDCITGKGLCDVDVYGRDEYVPVLTSTFFNGCSCKLDKAPIDD</sequence>
<name>A0AAD3CJG0_9STRA</name>
<evidence type="ECO:0000313" key="3">
    <source>
        <dbReference type="Proteomes" id="UP001054902"/>
    </source>
</evidence>
<organism evidence="2 3">
    <name type="scientific">Chaetoceros tenuissimus</name>
    <dbReference type="NCBI Taxonomy" id="426638"/>
    <lineage>
        <taxon>Eukaryota</taxon>
        <taxon>Sar</taxon>
        <taxon>Stramenopiles</taxon>
        <taxon>Ochrophyta</taxon>
        <taxon>Bacillariophyta</taxon>
        <taxon>Coscinodiscophyceae</taxon>
        <taxon>Chaetocerotophycidae</taxon>
        <taxon>Chaetocerotales</taxon>
        <taxon>Chaetocerotaceae</taxon>
        <taxon>Chaetoceros</taxon>
    </lineage>
</organism>
<dbReference type="EMBL" id="BLLK01000022">
    <property type="protein sequence ID" value="GFH47182.1"/>
    <property type="molecule type" value="Genomic_DNA"/>
</dbReference>
<proteinExistence type="predicted"/>
<comment type="caution">
    <text evidence="2">The sequence shown here is derived from an EMBL/GenBank/DDBJ whole genome shotgun (WGS) entry which is preliminary data.</text>
</comment>
<evidence type="ECO:0000313" key="2">
    <source>
        <dbReference type="EMBL" id="GFH47182.1"/>
    </source>
</evidence>
<feature type="region of interest" description="Disordered" evidence="1">
    <location>
        <begin position="270"/>
        <end position="299"/>
    </location>
</feature>
<dbReference type="Proteomes" id="UP001054902">
    <property type="component" value="Unassembled WGS sequence"/>
</dbReference>
<accession>A0AAD3CJG0</accession>
<protein>
    <submittedName>
        <fullName evidence="2">Uncharacterized protein</fullName>
    </submittedName>
</protein>
<gene>
    <name evidence="2" type="ORF">CTEN210_03657</name>
</gene>
<reference evidence="2 3" key="1">
    <citation type="journal article" date="2021" name="Sci. Rep.">
        <title>The genome of the diatom Chaetoceros tenuissimus carries an ancient integrated fragment of an extant virus.</title>
        <authorList>
            <person name="Hongo Y."/>
            <person name="Kimura K."/>
            <person name="Takaki Y."/>
            <person name="Yoshida Y."/>
            <person name="Baba S."/>
            <person name="Kobayashi G."/>
            <person name="Nagasaki K."/>
            <person name="Hano T."/>
            <person name="Tomaru Y."/>
        </authorList>
    </citation>
    <scope>NUCLEOTIDE SEQUENCE [LARGE SCALE GENOMIC DNA]</scope>
    <source>
        <strain evidence="2 3">NIES-3715</strain>
    </source>
</reference>
<keyword evidence="3" id="KW-1185">Reference proteome</keyword>
<evidence type="ECO:0000256" key="1">
    <source>
        <dbReference type="SAM" id="MobiDB-lite"/>
    </source>
</evidence>
<dbReference type="AlphaFoldDB" id="A0AAD3CJG0"/>
<feature type="compositionally biased region" description="Gly residues" evidence="1">
    <location>
        <begin position="272"/>
        <end position="283"/>
    </location>
</feature>